<proteinExistence type="predicted"/>
<protein>
    <submittedName>
        <fullName evidence="6">Aminoacetone oxidase family FAD-binding enzyme</fullName>
    </submittedName>
</protein>
<evidence type="ECO:0000259" key="5">
    <source>
        <dbReference type="Pfam" id="PF22780"/>
    </source>
</evidence>
<comment type="cofactor">
    <cofactor evidence="1">
        <name>FAD</name>
        <dbReference type="ChEBI" id="CHEBI:57692"/>
    </cofactor>
</comment>
<dbReference type="Gene3D" id="3.50.50.60">
    <property type="entry name" value="FAD/NAD(P)-binding domain"/>
    <property type="match status" value="1"/>
</dbReference>
<evidence type="ECO:0000256" key="3">
    <source>
        <dbReference type="ARBA" id="ARBA00022827"/>
    </source>
</evidence>
<dbReference type="InterPro" id="IPR055178">
    <property type="entry name" value="RsdA/BaiN/AoA(So)-like_dom"/>
</dbReference>
<evidence type="ECO:0000313" key="7">
    <source>
        <dbReference type="Proteomes" id="UP000886889"/>
    </source>
</evidence>
<dbReference type="PANTHER" id="PTHR42887">
    <property type="entry name" value="OS12G0638800 PROTEIN"/>
    <property type="match status" value="1"/>
</dbReference>
<feature type="domain" description="RsdA/BaiN/AoA(So)-like insert" evidence="5">
    <location>
        <begin position="196"/>
        <end position="366"/>
    </location>
</feature>
<dbReference type="Pfam" id="PF03486">
    <property type="entry name" value="HI0933_like"/>
    <property type="match status" value="1"/>
</dbReference>
<evidence type="ECO:0000259" key="4">
    <source>
        <dbReference type="Pfam" id="PF03486"/>
    </source>
</evidence>
<name>A0A9D1NWQ7_9FIRM</name>
<evidence type="ECO:0000256" key="1">
    <source>
        <dbReference type="ARBA" id="ARBA00001974"/>
    </source>
</evidence>
<dbReference type="AlphaFoldDB" id="A0A9D1NWQ7"/>
<dbReference type="NCBIfam" id="TIGR00275">
    <property type="entry name" value="aminoacetone oxidase family FAD-binding enzyme"/>
    <property type="match status" value="1"/>
</dbReference>
<accession>A0A9D1NWQ7</accession>
<keyword evidence="3" id="KW-0274">FAD</keyword>
<evidence type="ECO:0000313" key="6">
    <source>
        <dbReference type="EMBL" id="HIV22398.1"/>
    </source>
</evidence>
<dbReference type="InterPro" id="IPR057661">
    <property type="entry name" value="RsdA/BaiN/AoA(So)_Rossmann"/>
</dbReference>
<dbReference type="SUPFAM" id="SSF160996">
    <property type="entry name" value="HI0933 insert domain-like"/>
    <property type="match status" value="1"/>
</dbReference>
<dbReference type="InterPro" id="IPR023166">
    <property type="entry name" value="BaiN-like_dom_sf"/>
</dbReference>
<organism evidence="6 7">
    <name type="scientific">Candidatus Merdiplasma excrementigallinarum</name>
    <dbReference type="NCBI Taxonomy" id="2840864"/>
    <lineage>
        <taxon>Bacteria</taxon>
        <taxon>Bacillati</taxon>
        <taxon>Bacillota</taxon>
        <taxon>Clostridia</taxon>
        <taxon>Lachnospirales</taxon>
        <taxon>Lachnospiraceae</taxon>
        <taxon>Lachnospiraceae incertae sedis</taxon>
        <taxon>Candidatus Merdiplasma</taxon>
    </lineage>
</organism>
<sequence>MSEAKEVIVAGCGASGMMAAIAAALSGARVTVLEGMERPGKKLLLTGNGRCNLTNLDPDLPVSYRSVDPEGAEISERILKRFSVEDTLDFFHDLGLYTANREQYVYPRTFQSAGVLALLLAKMRQLGVKLKYSQKITGIRREAEKGRWLVRTEGWTYDCDRLVLCCGSRAVPGTGSDGSGYELARSAGHSLTEILPALTALKGKNRKFLAAAAGVRCHSIVRLFGGRPEDGGGNLLCQDQGELQIGEEGISGIVVFQVSRFGSLELGRGKPVYAQLDFLPEFSEDELKRWLKERGDYWRDRDVSVETVLTGILPGKLAGALLREGGIRPGIPMGKLEERQAETLCLLVKKFVLPVSGARGFEQCQVCAGGIPLREVDGGTLESKICPGLYFAGEMLDVDGPCGGYNLQWAWSSGYVAGSFAAK</sequence>
<dbReference type="InterPro" id="IPR004792">
    <property type="entry name" value="BaiN-like"/>
</dbReference>
<dbReference type="Pfam" id="PF22780">
    <property type="entry name" value="HI0933_like_1st"/>
    <property type="match status" value="1"/>
</dbReference>
<dbReference type="Gene3D" id="2.40.30.10">
    <property type="entry name" value="Translation factors"/>
    <property type="match status" value="1"/>
</dbReference>
<feature type="domain" description="RsdA/BaiN/AoA(So)-like Rossmann fold-like" evidence="4">
    <location>
        <begin position="6"/>
        <end position="419"/>
    </location>
</feature>
<reference evidence="6" key="1">
    <citation type="submission" date="2020-10" db="EMBL/GenBank/DDBJ databases">
        <authorList>
            <person name="Gilroy R."/>
        </authorList>
    </citation>
    <scope>NUCLEOTIDE SEQUENCE</scope>
    <source>
        <strain evidence="6">ChiBcec6-7307</strain>
    </source>
</reference>
<dbReference type="PANTHER" id="PTHR42887:SF2">
    <property type="entry name" value="OS12G0638800 PROTEIN"/>
    <property type="match status" value="1"/>
</dbReference>
<dbReference type="SUPFAM" id="SSF51905">
    <property type="entry name" value="FAD/NAD(P)-binding domain"/>
    <property type="match status" value="1"/>
</dbReference>
<gene>
    <name evidence="6" type="ORF">IAC80_00520</name>
</gene>
<dbReference type="EMBL" id="DVOS01000005">
    <property type="protein sequence ID" value="HIV22398.1"/>
    <property type="molecule type" value="Genomic_DNA"/>
</dbReference>
<comment type="caution">
    <text evidence="6">The sequence shown here is derived from an EMBL/GenBank/DDBJ whole genome shotgun (WGS) entry which is preliminary data.</text>
</comment>
<keyword evidence="2" id="KW-0285">Flavoprotein</keyword>
<dbReference type="InterPro" id="IPR036188">
    <property type="entry name" value="FAD/NAD-bd_sf"/>
</dbReference>
<dbReference type="Proteomes" id="UP000886889">
    <property type="component" value="Unassembled WGS sequence"/>
</dbReference>
<reference evidence="6" key="2">
    <citation type="journal article" date="2021" name="PeerJ">
        <title>Extensive microbial diversity within the chicken gut microbiome revealed by metagenomics and culture.</title>
        <authorList>
            <person name="Gilroy R."/>
            <person name="Ravi A."/>
            <person name="Getino M."/>
            <person name="Pursley I."/>
            <person name="Horton D.L."/>
            <person name="Alikhan N.F."/>
            <person name="Baker D."/>
            <person name="Gharbi K."/>
            <person name="Hall N."/>
            <person name="Watson M."/>
            <person name="Adriaenssens E.M."/>
            <person name="Foster-Nyarko E."/>
            <person name="Jarju S."/>
            <person name="Secka A."/>
            <person name="Antonio M."/>
            <person name="Oren A."/>
            <person name="Chaudhuri R.R."/>
            <person name="La Ragione R."/>
            <person name="Hildebrand F."/>
            <person name="Pallen M.J."/>
        </authorList>
    </citation>
    <scope>NUCLEOTIDE SEQUENCE</scope>
    <source>
        <strain evidence="6">ChiBcec6-7307</strain>
    </source>
</reference>
<evidence type="ECO:0000256" key="2">
    <source>
        <dbReference type="ARBA" id="ARBA00022630"/>
    </source>
</evidence>
<dbReference type="Gene3D" id="1.10.8.260">
    <property type="entry name" value="HI0933 insert domain-like"/>
    <property type="match status" value="1"/>
</dbReference>